<evidence type="ECO:0000256" key="2">
    <source>
        <dbReference type="SAM" id="MobiDB-lite"/>
    </source>
</evidence>
<dbReference type="EMBL" id="CAJOBQ010002606">
    <property type="protein sequence ID" value="CAF4569595.1"/>
    <property type="molecule type" value="Genomic_DNA"/>
</dbReference>
<dbReference type="EMBL" id="CAJNYD010000055">
    <property type="protein sequence ID" value="CAF3198347.1"/>
    <property type="molecule type" value="Genomic_DNA"/>
</dbReference>
<dbReference type="SMART" id="SM01218">
    <property type="entry name" value="FoP_duplication"/>
    <property type="match status" value="1"/>
</dbReference>
<accession>A0A818K8D5</accession>
<evidence type="ECO:0000313" key="14">
    <source>
        <dbReference type="Proteomes" id="UP000663872"/>
    </source>
</evidence>
<dbReference type="EMBL" id="CAJNYU010000027">
    <property type="protein sequence ID" value="CAF3319208.1"/>
    <property type="molecule type" value="Genomic_DNA"/>
</dbReference>
<feature type="region of interest" description="Disordered" evidence="2">
    <location>
        <begin position="138"/>
        <end position="221"/>
    </location>
</feature>
<evidence type="ECO:0000313" key="7">
    <source>
        <dbReference type="EMBL" id="CAF3553279.1"/>
    </source>
</evidence>
<evidence type="ECO:0000313" key="13">
    <source>
        <dbReference type="EMBL" id="CAF4812499.1"/>
    </source>
</evidence>
<reference evidence="7" key="1">
    <citation type="submission" date="2021-02" db="EMBL/GenBank/DDBJ databases">
        <authorList>
            <person name="Nowell W R."/>
        </authorList>
    </citation>
    <scope>NUCLEOTIDE SEQUENCE</scope>
</reference>
<gene>
    <name evidence="6" type="ORF">FME351_LOCUS1195</name>
    <name evidence="7" type="ORF">GRG538_LOCUS20348</name>
    <name evidence="10" type="ORF">HFQ381_LOCUS24454</name>
    <name evidence="8" type="ORF">KIK155_LOCUS22546</name>
    <name evidence="4" type="ORF">LUA448_LOCUS2055</name>
    <name evidence="13" type="ORF">QYT958_LOCUS24558</name>
    <name evidence="5" type="ORF">TIS948_LOCUS14066</name>
    <name evidence="12" type="ORF">TOA249_LOCUS9754</name>
    <name evidence="11" type="ORF">TSG867_LOCUS25867</name>
    <name evidence="9" type="ORF">UJA718_LOCUS15914</name>
</gene>
<dbReference type="Proteomes" id="UP000663825">
    <property type="component" value="Unassembled WGS sequence"/>
</dbReference>
<evidence type="ECO:0000256" key="1">
    <source>
        <dbReference type="ARBA" id="ARBA00022884"/>
    </source>
</evidence>
<dbReference type="GO" id="GO:0003723">
    <property type="term" value="F:RNA binding"/>
    <property type="evidence" value="ECO:0007669"/>
    <property type="project" value="UniProtKB-KW"/>
</dbReference>
<keyword evidence="15" id="KW-1185">Reference proteome</keyword>
<evidence type="ECO:0000313" key="8">
    <source>
        <dbReference type="EMBL" id="CAF3633750.1"/>
    </source>
</evidence>
<feature type="compositionally biased region" description="Low complexity" evidence="2">
    <location>
        <begin position="182"/>
        <end position="217"/>
    </location>
</feature>
<evidence type="ECO:0000313" key="15">
    <source>
        <dbReference type="Proteomes" id="UP000663873"/>
    </source>
</evidence>
<dbReference type="Proteomes" id="UP000663872">
    <property type="component" value="Unassembled WGS sequence"/>
</dbReference>
<dbReference type="EMBL" id="CAJOBR010005273">
    <property type="protein sequence ID" value="CAF4812499.1"/>
    <property type="molecule type" value="Genomic_DNA"/>
</dbReference>
<dbReference type="Proteomes" id="UP000663851">
    <property type="component" value="Unassembled WGS sequence"/>
</dbReference>
<feature type="compositionally biased region" description="Gly residues" evidence="2">
    <location>
        <begin position="165"/>
        <end position="181"/>
    </location>
</feature>
<dbReference type="EMBL" id="CAJOBO010002579">
    <property type="protein sequence ID" value="CAF4458599.1"/>
    <property type="molecule type" value="Genomic_DNA"/>
</dbReference>
<sequence>MISGKIILKSGTKLSLDKRFTEIAKQAPVATPRIQQQANVIIPYSRQELFGNRRPNVFLAAQRLKKRSINYRLGMGANPNVNRSYTASNKSRVFQRLSFGNRRRNDAGANRYLFGGQTGMGVRLRGQGRIRGTRTFRPRTRGYLNNNTISRYGGFSRRGNMNNRGRGGVAGRGANRGGGRRNGNNNNFNRPNNRGRFGNSSNRGGRGRMNNNNNNNNKNLTKESLDTELDKYMAQTKIENDSIEMNAI</sequence>
<keyword evidence="1" id="KW-0694">RNA-binding</keyword>
<dbReference type="OrthoDB" id="446014at2759"/>
<dbReference type="Proteomes" id="UP000663865">
    <property type="component" value="Unassembled WGS sequence"/>
</dbReference>
<dbReference type="EMBL" id="CAJNXB010002273">
    <property type="protein sequence ID" value="CAF3230226.1"/>
    <property type="molecule type" value="Genomic_DNA"/>
</dbReference>
<dbReference type="EMBL" id="CAJOBP010002401">
    <property type="protein sequence ID" value="CAF4352846.1"/>
    <property type="molecule type" value="Genomic_DNA"/>
</dbReference>
<feature type="compositionally biased region" description="Low complexity" evidence="2">
    <location>
        <begin position="153"/>
        <end position="164"/>
    </location>
</feature>
<evidence type="ECO:0000313" key="9">
    <source>
        <dbReference type="EMBL" id="CAF4352846.1"/>
    </source>
</evidence>
<evidence type="ECO:0000313" key="6">
    <source>
        <dbReference type="EMBL" id="CAF3319208.1"/>
    </source>
</evidence>
<comment type="caution">
    <text evidence="7">The sequence shown here is derived from an EMBL/GenBank/DDBJ whole genome shotgun (WGS) entry which is preliminary data.</text>
</comment>
<dbReference type="Proteomes" id="UP000663838">
    <property type="component" value="Unassembled WGS sequence"/>
</dbReference>
<protein>
    <recommendedName>
        <fullName evidence="3">Chromatin target of PRMT1 protein C-terminal domain-containing protein</fullName>
    </recommendedName>
</protein>
<dbReference type="Proteomes" id="UP000663873">
    <property type="component" value="Unassembled WGS sequence"/>
</dbReference>
<evidence type="ECO:0000313" key="10">
    <source>
        <dbReference type="EMBL" id="CAF4458599.1"/>
    </source>
</evidence>
<evidence type="ECO:0000313" key="4">
    <source>
        <dbReference type="EMBL" id="CAF3198347.1"/>
    </source>
</evidence>
<evidence type="ECO:0000259" key="3">
    <source>
        <dbReference type="SMART" id="SM01218"/>
    </source>
</evidence>
<organism evidence="7 14">
    <name type="scientific">Rotaria socialis</name>
    <dbReference type="NCBI Taxonomy" id="392032"/>
    <lineage>
        <taxon>Eukaryota</taxon>
        <taxon>Metazoa</taxon>
        <taxon>Spiralia</taxon>
        <taxon>Gnathifera</taxon>
        <taxon>Rotifera</taxon>
        <taxon>Eurotatoria</taxon>
        <taxon>Bdelloidea</taxon>
        <taxon>Philodinida</taxon>
        <taxon>Philodinidae</taxon>
        <taxon>Rotaria</taxon>
    </lineage>
</organism>
<evidence type="ECO:0000313" key="5">
    <source>
        <dbReference type="EMBL" id="CAF3230226.1"/>
    </source>
</evidence>
<dbReference type="EMBL" id="CAJNYT010003357">
    <property type="protein sequence ID" value="CAF3553279.1"/>
    <property type="molecule type" value="Genomic_DNA"/>
</dbReference>
<dbReference type="Proteomes" id="UP000663869">
    <property type="component" value="Unassembled WGS sequence"/>
</dbReference>
<dbReference type="Proteomes" id="UP000663862">
    <property type="component" value="Unassembled WGS sequence"/>
</dbReference>
<name>A0A818K8D5_9BILA</name>
<dbReference type="AlphaFoldDB" id="A0A818K8D5"/>
<dbReference type="InterPro" id="IPR025715">
    <property type="entry name" value="FoP_C"/>
</dbReference>
<dbReference type="Proteomes" id="UP000663848">
    <property type="component" value="Unassembled WGS sequence"/>
</dbReference>
<dbReference type="Pfam" id="PF13865">
    <property type="entry name" value="FoP_duplication"/>
    <property type="match status" value="1"/>
</dbReference>
<evidence type="ECO:0000313" key="12">
    <source>
        <dbReference type="EMBL" id="CAF4588304.1"/>
    </source>
</evidence>
<dbReference type="EMBL" id="CAJNYV010004011">
    <property type="protein sequence ID" value="CAF3633750.1"/>
    <property type="molecule type" value="Genomic_DNA"/>
</dbReference>
<evidence type="ECO:0000313" key="11">
    <source>
        <dbReference type="EMBL" id="CAF4569595.1"/>
    </source>
</evidence>
<proteinExistence type="predicted"/>
<feature type="domain" description="Chromatin target of PRMT1 protein C-terminal" evidence="3">
    <location>
        <begin position="164"/>
        <end position="239"/>
    </location>
</feature>
<dbReference type="EMBL" id="CAJOBS010000491">
    <property type="protein sequence ID" value="CAF4588304.1"/>
    <property type="molecule type" value="Genomic_DNA"/>
</dbReference>
<dbReference type="Proteomes" id="UP000663833">
    <property type="component" value="Unassembled WGS sequence"/>
</dbReference>